<reference evidence="5 6" key="1">
    <citation type="submission" date="2019-01" db="EMBL/GenBank/DDBJ databases">
        <title>Sphingorhabdus lacus sp.nov., isolated from an oligotrophic freshwater lake.</title>
        <authorList>
            <person name="Park M."/>
        </authorList>
    </citation>
    <scope>NUCLEOTIDE SEQUENCE [LARGE SCALE GENOMIC DNA]</scope>
    <source>
        <strain evidence="5 6">IMCC26285</strain>
    </source>
</reference>
<keyword evidence="1" id="KW-0378">Hydrolase</keyword>
<protein>
    <submittedName>
        <fullName evidence="5">S9 family peptidase</fullName>
    </submittedName>
</protein>
<keyword evidence="6" id="KW-1185">Reference proteome</keyword>
<sequence>MGTTGVHLGSGPSFPCRLTGPCNLPRGAPLSSQAEAIHMRFIITGILAAAVIVPVSAADKRLMTVDDLSRLKTVSAPAIDPDGEWVAYSVGEVDVDGDKTFSHIWMTSWDGTRTVQLTSRKGESESSPRWSLDGRYLAFISARDDEKERDQLWLLDRSGGEAKPPAQIDGSVIDYAWSPNGKQIALIVLDADPNEAGNVAGQATIHPPQTPGKPNTDTISPKQPKAADSALLANGKKEEKKLKPIVVDRYQFKRDMDGYLGKQRQRLVVLDLSSGNTRRLTTGDFDEYLPSWSPDGKQIAFVSNRDQDPDRTYNSDLFVVPAMGAPTAPIALTSFKGADNDPSFESYPVWSPDGRSIAYLQGGPIELFAYGVRKLAVIAATGGTPKILTAGLDRNVSQPVWSRDGKSLRFLVEDDGAERLSRVSVNGGSIQPILTERRDVLSIFQQGDKTAILSSNAVSPPEVFALEGQNLRPLSKANDTLLEQLKLAPVEETRFKSSDGTEIHGFLVRPPAAALGKVPTLLRIHGGPQSQFSASFSPEWQIFAANGYAVVAANPRGSTGRGQDFAKAIYAAWGSVDVQDVLAAVDDAVSRGVADPNRLGVGGWSYGGMLTNYTIASDRRFKAATSGASISNILAGYGTDQYIRDYEMELGKPWEKLETWMKVSYPFYQANRIVTPTLFLAGDKDFNVPLLNSEQMYQALQSQGIDTQLVIYPGQFHGLDRPSFIRDRMQRYLDWYSARLK</sequence>
<feature type="domain" description="Peptidase S9 prolyl oligopeptidase catalytic" evidence="4">
    <location>
        <begin position="535"/>
        <end position="740"/>
    </location>
</feature>
<dbReference type="InterPro" id="IPR011659">
    <property type="entry name" value="WD40"/>
</dbReference>
<dbReference type="Pfam" id="PF00326">
    <property type="entry name" value="Peptidase_S9"/>
    <property type="match status" value="1"/>
</dbReference>
<dbReference type="Proteomes" id="UP000471147">
    <property type="component" value="Unassembled WGS sequence"/>
</dbReference>
<proteinExistence type="predicted"/>
<dbReference type="GO" id="GO:0006508">
    <property type="term" value="P:proteolysis"/>
    <property type="evidence" value="ECO:0007669"/>
    <property type="project" value="InterPro"/>
</dbReference>
<name>A0A6I4LTI1_9SPHN</name>
<dbReference type="PANTHER" id="PTHR42776:SF27">
    <property type="entry name" value="DIPEPTIDYL PEPTIDASE FAMILY MEMBER 6"/>
    <property type="match status" value="1"/>
</dbReference>
<evidence type="ECO:0000313" key="5">
    <source>
        <dbReference type="EMBL" id="MVZ96742.1"/>
    </source>
</evidence>
<dbReference type="EMBL" id="SDWJ01000001">
    <property type="protein sequence ID" value="MVZ96742.1"/>
    <property type="molecule type" value="Genomic_DNA"/>
</dbReference>
<evidence type="ECO:0000256" key="2">
    <source>
        <dbReference type="ARBA" id="ARBA00022825"/>
    </source>
</evidence>
<evidence type="ECO:0000313" key="6">
    <source>
        <dbReference type="Proteomes" id="UP000471147"/>
    </source>
</evidence>
<dbReference type="InterPro" id="IPR001375">
    <property type="entry name" value="Peptidase_S9_cat"/>
</dbReference>
<dbReference type="GO" id="GO:0004252">
    <property type="term" value="F:serine-type endopeptidase activity"/>
    <property type="evidence" value="ECO:0007669"/>
    <property type="project" value="TreeGrafter"/>
</dbReference>
<keyword evidence="2" id="KW-0720">Serine protease</keyword>
<dbReference type="SUPFAM" id="SSF82171">
    <property type="entry name" value="DPP6 N-terminal domain-like"/>
    <property type="match status" value="1"/>
</dbReference>
<dbReference type="Pfam" id="PF07676">
    <property type="entry name" value="PD40"/>
    <property type="match status" value="3"/>
</dbReference>
<dbReference type="InterPro" id="IPR011042">
    <property type="entry name" value="6-blade_b-propeller_TolB-like"/>
</dbReference>
<comment type="caution">
    <text evidence="5">The sequence shown here is derived from an EMBL/GenBank/DDBJ whole genome shotgun (WGS) entry which is preliminary data.</text>
</comment>
<dbReference type="Gene3D" id="3.40.50.1820">
    <property type="entry name" value="alpha/beta hydrolase"/>
    <property type="match status" value="1"/>
</dbReference>
<feature type="compositionally biased region" description="Polar residues" evidence="3">
    <location>
        <begin position="212"/>
        <end position="221"/>
    </location>
</feature>
<dbReference type="InterPro" id="IPR029058">
    <property type="entry name" value="AB_hydrolase_fold"/>
</dbReference>
<dbReference type="SUPFAM" id="SSF53474">
    <property type="entry name" value="alpha/beta-Hydrolases"/>
    <property type="match status" value="1"/>
</dbReference>
<evidence type="ECO:0000259" key="4">
    <source>
        <dbReference type="Pfam" id="PF00326"/>
    </source>
</evidence>
<keyword evidence="2" id="KW-0645">Protease</keyword>
<dbReference type="PANTHER" id="PTHR42776">
    <property type="entry name" value="SERINE PEPTIDASE S9 FAMILY MEMBER"/>
    <property type="match status" value="1"/>
</dbReference>
<feature type="region of interest" description="Disordered" evidence="3">
    <location>
        <begin position="204"/>
        <end position="223"/>
    </location>
</feature>
<dbReference type="Gene3D" id="2.120.10.30">
    <property type="entry name" value="TolB, C-terminal domain"/>
    <property type="match status" value="3"/>
</dbReference>
<evidence type="ECO:0000256" key="3">
    <source>
        <dbReference type="SAM" id="MobiDB-lite"/>
    </source>
</evidence>
<accession>A0A6I4LTI1</accession>
<gene>
    <name evidence="5" type="ORF">EUU23_03360</name>
</gene>
<evidence type="ECO:0000256" key="1">
    <source>
        <dbReference type="ARBA" id="ARBA00022801"/>
    </source>
</evidence>
<organism evidence="5 6">
    <name type="scientific">Sphingorhabdus profundilacus</name>
    <dbReference type="NCBI Taxonomy" id="2509718"/>
    <lineage>
        <taxon>Bacteria</taxon>
        <taxon>Pseudomonadati</taxon>
        <taxon>Pseudomonadota</taxon>
        <taxon>Alphaproteobacteria</taxon>
        <taxon>Sphingomonadales</taxon>
        <taxon>Sphingomonadaceae</taxon>
        <taxon>Sphingorhabdus</taxon>
    </lineage>
</organism>
<dbReference type="AlphaFoldDB" id="A0A6I4LTI1"/>